<evidence type="ECO:0000313" key="3">
    <source>
        <dbReference type="Proteomes" id="UP000664203"/>
    </source>
</evidence>
<reference evidence="2" key="1">
    <citation type="submission" date="2021-03" db="EMBL/GenBank/DDBJ databases">
        <authorList>
            <person name="Tagirdzhanova G."/>
        </authorList>
    </citation>
    <scope>NUCLEOTIDE SEQUENCE</scope>
</reference>
<dbReference type="Proteomes" id="UP000664203">
    <property type="component" value="Unassembled WGS sequence"/>
</dbReference>
<organism evidence="2 3">
    <name type="scientific">Alectoria fallacina</name>
    <dbReference type="NCBI Taxonomy" id="1903189"/>
    <lineage>
        <taxon>Eukaryota</taxon>
        <taxon>Fungi</taxon>
        <taxon>Dikarya</taxon>
        <taxon>Ascomycota</taxon>
        <taxon>Pezizomycotina</taxon>
        <taxon>Lecanoromycetes</taxon>
        <taxon>OSLEUM clade</taxon>
        <taxon>Lecanoromycetidae</taxon>
        <taxon>Lecanorales</taxon>
        <taxon>Lecanorineae</taxon>
        <taxon>Parmeliaceae</taxon>
        <taxon>Alectoria</taxon>
    </lineage>
</organism>
<name>A0A8H3J0J6_9LECA</name>
<comment type="caution">
    <text evidence="2">The sequence shown here is derived from an EMBL/GenBank/DDBJ whole genome shotgun (WGS) entry which is preliminary data.</text>
</comment>
<dbReference type="InterPro" id="IPR011990">
    <property type="entry name" value="TPR-like_helical_dom_sf"/>
</dbReference>
<dbReference type="SUPFAM" id="SSF48452">
    <property type="entry name" value="TPR-like"/>
    <property type="match status" value="1"/>
</dbReference>
<dbReference type="InterPro" id="IPR019734">
    <property type="entry name" value="TPR_rpt"/>
</dbReference>
<dbReference type="EMBL" id="CAJPDR010000511">
    <property type="protein sequence ID" value="CAF9938459.1"/>
    <property type="molecule type" value="Genomic_DNA"/>
</dbReference>
<protein>
    <submittedName>
        <fullName evidence="2">Uncharacterized protein</fullName>
    </submittedName>
</protein>
<dbReference type="PROSITE" id="PS50005">
    <property type="entry name" value="TPR"/>
    <property type="match status" value="1"/>
</dbReference>
<evidence type="ECO:0000313" key="2">
    <source>
        <dbReference type="EMBL" id="CAF9938459.1"/>
    </source>
</evidence>
<gene>
    <name evidence="2" type="ORF">ALECFALPRED_007697</name>
</gene>
<sequence>MHSKEQNKDSKPVRILSLPREIRDQIYRELLLLADQIPATKTGSYVLEPAFRVNNQMHKECARILYEENTWIIITMNWEFERLYLDAGHLIVSHSPAGHLDTFIRKPTLQVDLRDLHFSPQSAQSSMLLIAHDVYCIFRDLTCLHDPLQFHFSVQFDPRLSTKPETTTATELATLMMTPMKSMDELFEQIDAYKMRGDRQLALGHFVNAERIYYSGVMYLIWARNMDWGELQDYSLQRSEELMCGMPELKIDHAICYINDDDLEVPLDVHGLDFPDPARAQSHYQNGLELLQLGKFSWALGEFMQALKAQPGHKGADQYVDVIEARLKDATV</sequence>
<accession>A0A8H3J0J6</accession>
<keyword evidence="3" id="KW-1185">Reference proteome</keyword>
<feature type="repeat" description="TPR" evidence="1">
    <location>
        <begin position="280"/>
        <end position="313"/>
    </location>
</feature>
<keyword evidence="1" id="KW-0802">TPR repeat</keyword>
<dbReference type="AlphaFoldDB" id="A0A8H3J0J6"/>
<dbReference type="OrthoDB" id="62952at2759"/>
<evidence type="ECO:0000256" key="1">
    <source>
        <dbReference type="PROSITE-ProRule" id="PRU00339"/>
    </source>
</evidence>
<proteinExistence type="predicted"/>